<organism evidence="2">
    <name type="scientific">Caenorhabditis brenneri</name>
    <name type="common">Nematode worm</name>
    <dbReference type="NCBI Taxonomy" id="135651"/>
    <lineage>
        <taxon>Eukaryota</taxon>
        <taxon>Metazoa</taxon>
        <taxon>Ecdysozoa</taxon>
        <taxon>Nematoda</taxon>
        <taxon>Chromadorea</taxon>
        <taxon>Rhabditida</taxon>
        <taxon>Rhabditina</taxon>
        <taxon>Rhabditomorpha</taxon>
        <taxon>Rhabditoidea</taxon>
        <taxon>Rhabditidae</taxon>
        <taxon>Peloderinae</taxon>
        <taxon>Caenorhabditis</taxon>
    </lineage>
</organism>
<dbReference type="PANTHER" id="PTHR31464:SF7">
    <property type="entry name" value="DUF4781 DOMAIN-CONTAINING PROTEIN"/>
    <property type="match status" value="1"/>
</dbReference>
<dbReference type="PANTHER" id="PTHR31464">
    <property type="entry name" value="PROTEIN CBG01266"/>
    <property type="match status" value="1"/>
</dbReference>
<evidence type="ECO:0000313" key="2">
    <source>
        <dbReference type="Proteomes" id="UP000008068"/>
    </source>
</evidence>
<dbReference type="InterPro" id="IPR007767">
    <property type="entry name" value="DUF684"/>
</dbReference>
<evidence type="ECO:0000313" key="1">
    <source>
        <dbReference type="EMBL" id="EGT46854.1"/>
    </source>
</evidence>
<dbReference type="AlphaFoldDB" id="G0P772"/>
<dbReference type="Pfam" id="PF05075">
    <property type="entry name" value="DUF684"/>
    <property type="match status" value="2"/>
</dbReference>
<sequence length="346" mass="40337">MITYSSTFNTDICVATKHHRQPTDGEPSLHEISTVEFTLREINDEEKKAAIETLDKSIDAIKALATIGSTAFEVIKRDDIKALWKGRCDFIGGAGTLIQGFLKFLPDMENPVVLRLRNFANEVGTLGRKVSDDFDQMKALITEVNFFVKILSPTIVLSRYMKNCINRPGRNSKENFRRAYTNNPPVKLFYMCLEAFGEGLLEIGSSENRNLLIDRSIEVYDQIIEWKHEYEKENELYWGDAQVYLEDLLENKHFLSNDAKANQLRKQMDNYLTRDSFYIFVLNGDAHWNMDYTYKCEKNSEQVIGYFKKKDTIAFVYRSRSAYEKTKDEFEMIKQEVEQDLQRKFT</sequence>
<protein>
    <submittedName>
        <fullName evidence="1">Uncharacterized protein</fullName>
    </submittedName>
</protein>
<dbReference type="EMBL" id="GL380109">
    <property type="protein sequence ID" value="EGT46854.1"/>
    <property type="molecule type" value="Genomic_DNA"/>
</dbReference>
<reference evidence="2" key="1">
    <citation type="submission" date="2011-07" db="EMBL/GenBank/DDBJ databases">
        <authorList>
            <consortium name="Caenorhabditis brenneri Sequencing and Analysis Consortium"/>
            <person name="Wilson R.K."/>
        </authorList>
    </citation>
    <scope>NUCLEOTIDE SEQUENCE [LARGE SCALE GENOMIC DNA]</scope>
    <source>
        <strain evidence="2">PB2801</strain>
    </source>
</reference>
<keyword evidence="2" id="KW-1185">Reference proteome</keyword>
<dbReference type="InParanoid" id="G0P772"/>
<name>G0P772_CAEBE</name>
<gene>
    <name evidence="1" type="ORF">CAEBREN_07396</name>
</gene>
<proteinExistence type="predicted"/>
<dbReference type="OrthoDB" id="5789346at2759"/>
<dbReference type="Proteomes" id="UP000008068">
    <property type="component" value="Unassembled WGS sequence"/>
</dbReference>
<dbReference type="HOGENOM" id="CLU_040461_1_1_1"/>
<accession>G0P772</accession>